<evidence type="ECO:0000313" key="1">
    <source>
        <dbReference type="EMBL" id="KAK9977260.1"/>
    </source>
</evidence>
<accession>A0AAW2AX89</accession>
<dbReference type="AlphaFoldDB" id="A0AAW2AX89"/>
<gene>
    <name evidence="1" type="ORF">ABG768_019081</name>
</gene>
<comment type="caution">
    <text evidence="1">The sequence shown here is derived from an EMBL/GenBank/DDBJ whole genome shotgun (WGS) entry which is preliminary data.</text>
</comment>
<feature type="non-terminal residue" evidence="1">
    <location>
        <position position="1"/>
    </location>
</feature>
<reference evidence="1 2" key="1">
    <citation type="submission" date="2024-05" db="EMBL/GenBank/DDBJ databases">
        <title>A high-quality chromosomal-level genome assembly of Topmouth culter (Culter alburnus).</title>
        <authorList>
            <person name="Zhao H."/>
        </authorList>
    </citation>
    <scope>NUCLEOTIDE SEQUENCE [LARGE SCALE GENOMIC DNA]</scope>
    <source>
        <strain evidence="1">CATC2023</strain>
        <tissue evidence="1">Muscle</tissue>
    </source>
</reference>
<evidence type="ECO:0000313" key="2">
    <source>
        <dbReference type="Proteomes" id="UP001479290"/>
    </source>
</evidence>
<sequence>DKTRWYVKSTSHRTATTKEILWNSVWDFDEKSGLGWQMELCHRCMQVQLQNLAGAENLRLENGSFAQFWQRVLPAKTGRVQLPLQILEMMEMETSQQWTLSQKWSIVDHSAV</sequence>
<keyword evidence="2" id="KW-1185">Reference proteome</keyword>
<dbReference type="Proteomes" id="UP001479290">
    <property type="component" value="Unassembled WGS sequence"/>
</dbReference>
<proteinExistence type="predicted"/>
<organism evidence="1 2">
    <name type="scientific">Culter alburnus</name>
    <name type="common">Topmouth culter</name>
    <dbReference type="NCBI Taxonomy" id="194366"/>
    <lineage>
        <taxon>Eukaryota</taxon>
        <taxon>Metazoa</taxon>
        <taxon>Chordata</taxon>
        <taxon>Craniata</taxon>
        <taxon>Vertebrata</taxon>
        <taxon>Euteleostomi</taxon>
        <taxon>Actinopterygii</taxon>
        <taxon>Neopterygii</taxon>
        <taxon>Teleostei</taxon>
        <taxon>Ostariophysi</taxon>
        <taxon>Cypriniformes</taxon>
        <taxon>Xenocyprididae</taxon>
        <taxon>Xenocypridinae</taxon>
        <taxon>Culter</taxon>
    </lineage>
</organism>
<name>A0AAW2AX89_CULAL</name>
<dbReference type="EMBL" id="JAWDJR010000003">
    <property type="protein sequence ID" value="KAK9977260.1"/>
    <property type="molecule type" value="Genomic_DNA"/>
</dbReference>
<protein>
    <submittedName>
        <fullName evidence="1">Uncharacterized protein</fullName>
    </submittedName>
</protein>